<keyword evidence="1" id="KW-0175">Coiled coil</keyword>
<dbReference type="PANTHER" id="PTHR36080">
    <property type="entry name" value="DBJ|BAA96220.1"/>
    <property type="match status" value="1"/>
</dbReference>
<gene>
    <name evidence="2" type="ORF">CSSPTR1EN2_LOCUS2297</name>
</gene>
<proteinExistence type="predicted"/>
<organism evidence="2 3">
    <name type="scientific">Sphagnum troendelagicum</name>
    <dbReference type="NCBI Taxonomy" id="128251"/>
    <lineage>
        <taxon>Eukaryota</taxon>
        <taxon>Viridiplantae</taxon>
        <taxon>Streptophyta</taxon>
        <taxon>Embryophyta</taxon>
        <taxon>Bryophyta</taxon>
        <taxon>Sphagnophytina</taxon>
        <taxon>Sphagnopsida</taxon>
        <taxon>Sphagnales</taxon>
        <taxon>Sphagnaceae</taxon>
        <taxon>Sphagnum</taxon>
    </lineage>
</organism>
<sequence length="161" mass="17827">MAISNAEIGGGTGVSERWSSALVNVTELGSSLESLQRLLLDKAVYMDEEAFAQASAKSHQTRIIKAKERRIQTLERELDSAVLAASHARAERKQAEVAQHAAEARTQQAIQELEDTTKVFTLHMEELRSKQQELEKKDAEIEVLKAIINSLSQGKRSKKAS</sequence>
<accession>A0ABP0THD7</accession>
<protein>
    <submittedName>
        <fullName evidence="2">Uncharacterized protein</fullName>
    </submittedName>
</protein>
<reference evidence="2" key="1">
    <citation type="submission" date="2024-02" db="EMBL/GenBank/DDBJ databases">
        <authorList>
            <consortium name="ELIXIR-Norway"/>
            <consortium name="Elixir Norway"/>
        </authorList>
    </citation>
    <scope>NUCLEOTIDE SEQUENCE</scope>
</reference>
<evidence type="ECO:0000313" key="2">
    <source>
        <dbReference type="EMBL" id="CAK9193980.1"/>
    </source>
</evidence>
<evidence type="ECO:0000256" key="1">
    <source>
        <dbReference type="SAM" id="Coils"/>
    </source>
</evidence>
<dbReference type="PANTHER" id="PTHR36080:SF1">
    <property type="entry name" value="DBJ|BAA96220.1"/>
    <property type="match status" value="1"/>
</dbReference>
<feature type="coiled-coil region" evidence="1">
    <location>
        <begin position="57"/>
        <end position="91"/>
    </location>
</feature>
<name>A0ABP0THD7_9BRYO</name>
<evidence type="ECO:0000313" key="3">
    <source>
        <dbReference type="Proteomes" id="UP001497512"/>
    </source>
</evidence>
<dbReference type="EMBL" id="OZ019902">
    <property type="protein sequence ID" value="CAK9193980.1"/>
    <property type="molecule type" value="Genomic_DNA"/>
</dbReference>
<dbReference type="Proteomes" id="UP001497512">
    <property type="component" value="Chromosome 10"/>
</dbReference>
<keyword evidence="3" id="KW-1185">Reference proteome</keyword>